<dbReference type="RefSeq" id="WP_344589425.1">
    <property type="nucleotide sequence ID" value="NZ_BAAARW010000011.1"/>
</dbReference>
<organism evidence="1 2">
    <name type="scientific">Actinomadura vinacea</name>
    <dbReference type="NCBI Taxonomy" id="115336"/>
    <lineage>
        <taxon>Bacteria</taxon>
        <taxon>Bacillati</taxon>
        <taxon>Actinomycetota</taxon>
        <taxon>Actinomycetes</taxon>
        <taxon>Streptosporangiales</taxon>
        <taxon>Thermomonosporaceae</taxon>
        <taxon>Actinomadura</taxon>
    </lineage>
</organism>
<evidence type="ECO:0000313" key="1">
    <source>
        <dbReference type="EMBL" id="GAA2416598.1"/>
    </source>
</evidence>
<evidence type="ECO:0000313" key="2">
    <source>
        <dbReference type="Proteomes" id="UP001501231"/>
    </source>
</evidence>
<dbReference type="EMBL" id="BAAARW010000011">
    <property type="protein sequence ID" value="GAA2416598.1"/>
    <property type="molecule type" value="Genomic_DNA"/>
</dbReference>
<keyword evidence="2" id="KW-1185">Reference proteome</keyword>
<accession>A0ABN3IXC3</accession>
<protein>
    <submittedName>
        <fullName evidence="1">Uncharacterized protein</fullName>
    </submittedName>
</protein>
<name>A0ABN3IXC3_9ACTN</name>
<reference evidence="1 2" key="1">
    <citation type="journal article" date="2019" name="Int. J. Syst. Evol. Microbiol.">
        <title>The Global Catalogue of Microorganisms (GCM) 10K type strain sequencing project: providing services to taxonomists for standard genome sequencing and annotation.</title>
        <authorList>
            <consortium name="The Broad Institute Genomics Platform"/>
            <consortium name="The Broad Institute Genome Sequencing Center for Infectious Disease"/>
            <person name="Wu L."/>
            <person name="Ma J."/>
        </authorList>
    </citation>
    <scope>NUCLEOTIDE SEQUENCE [LARGE SCALE GENOMIC DNA]</scope>
    <source>
        <strain evidence="1 2">JCM 3325</strain>
    </source>
</reference>
<comment type="caution">
    <text evidence="1">The sequence shown here is derived from an EMBL/GenBank/DDBJ whole genome shotgun (WGS) entry which is preliminary data.</text>
</comment>
<gene>
    <name evidence="1" type="ORF">GCM10010191_28780</name>
</gene>
<proteinExistence type="predicted"/>
<sequence length="182" mass="19460">MSEDGIDPEALARARARVVGLVPIPVSEPLPGGMPAASDGEHAWPLPSWPDGATPAVLEEYEVAPVPLDRTGQARRVLAAALRCCWTRPDDAPWPGGTAAVAAVLEVYAGMSRGDPELARRWATGELRRLADTGWLLLDEEAGTVRPGPRVALWREETLGTLRDLLRRLPQPPAAEEPEGAG</sequence>
<dbReference type="Proteomes" id="UP001501231">
    <property type="component" value="Unassembled WGS sequence"/>
</dbReference>